<dbReference type="InterPro" id="IPR030489">
    <property type="entry name" value="TR_Rrf2-type_CS"/>
</dbReference>
<dbReference type="GO" id="GO:0003677">
    <property type="term" value="F:DNA binding"/>
    <property type="evidence" value="ECO:0007669"/>
    <property type="project" value="UniProtKB-KW"/>
</dbReference>
<dbReference type="PANTHER" id="PTHR33221">
    <property type="entry name" value="WINGED HELIX-TURN-HELIX TRANSCRIPTIONAL REGULATOR, RRF2 FAMILY"/>
    <property type="match status" value="1"/>
</dbReference>
<dbReference type="SUPFAM" id="SSF46785">
    <property type="entry name" value="Winged helix' DNA-binding domain"/>
    <property type="match status" value="1"/>
</dbReference>
<accession>A0A7V5NXJ0</accession>
<dbReference type="InterPro" id="IPR000944">
    <property type="entry name" value="Tscrpt_reg_Rrf2"/>
</dbReference>
<evidence type="ECO:0000313" key="2">
    <source>
        <dbReference type="EMBL" id="HHI88908.1"/>
    </source>
</evidence>
<dbReference type="PROSITE" id="PS01332">
    <property type="entry name" value="HTH_RRF2_1"/>
    <property type="match status" value="1"/>
</dbReference>
<dbReference type="InterPro" id="IPR036390">
    <property type="entry name" value="WH_DNA-bd_sf"/>
</dbReference>
<dbReference type="EMBL" id="DROP01000206">
    <property type="protein sequence ID" value="HHI88908.1"/>
    <property type="molecule type" value="Genomic_DNA"/>
</dbReference>
<dbReference type="PANTHER" id="PTHR33221:SF5">
    <property type="entry name" value="HTH-TYPE TRANSCRIPTIONAL REGULATOR ISCR"/>
    <property type="match status" value="1"/>
</dbReference>
<organism evidence="2">
    <name type="scientific">Hellea balneolensis</name>
    <dbReference type="NCBI Taxonomy" id="287478"/>
    <lineage>
        <taxon>Bacteria</taxon>
        <taxon>Pseudomonadati</taxon>
        <taxon>Pseudomonadota</taxon>
        <taxon>Alphaproteobacteria</taxon>
        <taxon>Maricaulales</taxon>
        <taxon>Robiginitomaculaceae</taxon>
        <taxon>Hellea</taxon>
    </lineage>
</organism>
<name>A0A7V5NXJ0_9PROT</name>
<dbReference type="NCBIfam" id="TIGR00738">
    <property type="entry name" value="rrf2_super"/>
    <property type="match status" value="1"/>
</dbReference>
<dbReference type="GO" id="GO:0003700">
    <property type="term" value="F:DNA-binding transcription factor activity"/>
    <property type="evidence" value="ECO:0007669"/>
    <property type="project" value="TreeGrafter"/>
</dbReference>
<dbReference type="PROSITE" id="PS51197">
    <property type="entry name" value="HTH_RRF2_2"/>
    <property type="match status" value="1"/>
</dbReference>
<keyword evidence="1" id="KW-0238">DNA-binding</keyword>
<comment type="caution">
    <text evidence="2">The sequence shown here is derived from an EMBL/GenBank/DDBJ whole genome shotgun (WGS) entry which is preliminary data.</text>
</comment>
<dbReference type="GO" id="GO:0005829">
    <property type="term" value="C:cytosol"/>
    <property type="evidence" value="ECO:0007669"/>
    <property type="project" value="TreeGrafter"/>
</dbReference>
<dbReference type="InterPro" id="IPR036388">
    <property type="entry name" value="WH-like_DNA-bd_sf"/>
</dbReference>
<dbReference type="Proteomes" id="UP000885806">
    <property type="component" value="Unassembled WGS sequence"/>
</dbReference>
<dbReference type="Pfam" id="PF02082">
    <property type="entry name" value="Rrf2"/>
    <property type="match status" value="1"/>
</dbReference>
<proteinExistence type="predicted"/>
<gene>
    <name evidence="2" type="ORF">ENK01_03050</name>
</gene>
<dbReference type="AlphaFoldDB" id="A0A7V5NXJ0"/>
<protein>
    <submittedName>
        <fullName evidence="2">Rrf2 family transcriptional regulator</fullName>
    </submittedName>
</protein>
<dbReference type="Gene3D" id="1.10.10.10">
    <property type="entry name" value="Winged helix-like DNA-binding domain superfamily/Winged helix DNA-binding domain"/>
    <property type="match status" value="1"/>
</dbReference>
<evidence type="ECO:0000256" key="1">
    <source>
        <dbReference type="ARBA" id="ARBA00023125"/>
    </source>
</evidence>
<sequence>MKLTAKARYAVMAVTDLAVYGGAGAVSLSEIAVREGISLSFLEQVFGRLRKAGIVASQRGAGGGYVLARPAGEIRIGEILAAVNEEVQTKRCGDNGIGCATKGAKCLSHDLWQAMEDHIEGFLDAISVQDVLDQKFPRLCPDLEAVQ</sequence>
<reference evidence="2" key="1">
    <citation type="journal article" date="2020" name="mSystems">
        <title>Genome- and Community-Level Interaction Insights into Carbon Utilization and Element Cycling Functions of Hydrothermarchaeota in Hydrothermal Sediment.</title>
        <authorList>
            <person name="Zhou Z."/>
            <person name="Liu Y."/>
            <person name="Xu W."/>
            <person name="Pan J."/>
            <person name="Luo Z.H."/>
            <person name="Li M."/>
        </authorList>
    </citation>
    <scope>NUCLEOTIDE SEQUENCE [LARGE SCALE GENOMIC DNA]</scope>
    <source>
        <strain evidence="2">HyVt-538</strain>
    </source>
</reference>